<dbReference type="Proteomes" id="UP000198756">
    <property type="component" value="Unassembled WGS sequence"/>
</dbReference>
<evidence type="ECO:0000313" key="2">
    <source>
        <dbReference type="EMBL" id="SDA87404.1"/>
    </source>
</evidence>
<dbReference type="Pfam" id="PF04240">
    <property type="entry name" value="Caroten_synth"/>
    <property type="match status" value="1"/>
</dbReference>
<protein>
    <submittedName>
        <fullName evidence="2">Putative membrane protein</fullName>
    </submittedName>
</protein>
<gene>
    <name evidence="2" type="ORF">SAMN03080617_02973</name>
</gene>
<feature type="transmembrane region" description="Helical" evidence="1">
    <location>
        <begin position="110"/>
        <end position="129"/>
    </location>
</feature>
<keyword evidence="3" id="KW-1185">Reference proteome</keyword>
<reference evidence="3" key="1">
    <citation type="submission" date="2016-10" db="EMBL/GenBank/DDBJ databases">
        <authorList>
            <person name="Varghese N."/>
            <person name="Submissions S."/>
        </authorList>
    </citation>
    <scope>NUCLEOTIDE SEQUENCE [LARGE SCALE GENOMIC DNA]</scope>
    <source>
        <strain evidence="3">DSM 22703</strain>
    </source>
</reference>
<dbReference type="AlphaFoldDB" id="A0A1G5YY75"/>
<proteinExistence type="predicted"/>
<name>A0A1G5YY75_9BACT</name>
<feature type="transmembrane region" description="Helical" evidence="1">
    <location>
        <begin position="68"/>
        <end position="90"/>
    </location>
</feature>
<keyword evidence="1" id="KW-0812">Transmembrane</keyword>
<feature type="transmembrane region" description="Helical" evidence="1">
    <location>
        <begin position="173"/>
        <end position="189"/>
    </location>
</feature>
<dbReference type="EMBL" id="FMXE01000022">
    <property type="protein sequence ID" value="SDA87404.1"/>
    <property type="molecule type" value="Genomic_DNA"/>
</dbReference>
<accession>A0A1G5YY75</accession>
<keyword evidence="1" id="KW-0472">Membrane</keyword>
<dbReference type="RefSeq" id="WP_092731322.1">
    <property type="nucleotide sequence ID" value="NZ_FMXE01000022.1"/>
</dbReference>
<feature type="transmembrane region" description="Helical" evidence="1">
    <location>
        <begin position="136"/>
        <end position="153"/>
    </location>
</feature>
<sequence>MHKYVPSRGEPRITKLLIAKIIIVALHLVGIIGLSLPEYQDLFLKLTPAQLLTSLILILAFHKGWSDAFPIFAAAAFWIGFGSEIIGIHTGYLYGDYVYGPTLGTKLWDVPIIIGVNWFILSYLTGSLFHKIPNDYYAAFLAASAMTALDYIIEPVAVALDFWAWKFDVIPTTNYLGWLGVSFLIQLIYRKANFEKSNPIAVFLLMALIIFFAVLNLTLEV</sequence>
<feature type="transmembrane region" description="Helical" evidence="1">
    <location>
        <begin position="16"/>
        <end position="36"/>
    </location>
</feature>
<organism evidence="2 3">
    <name type="scientific">Algoriphagus alkaliphilus</name>
    <dbReference type="NCBI Taxonomy" id="279824"/>
    <lineage>
        <taxon>Bacteria</taxon>
        <taxon>Pseudomonadati</taxon>
        <taxon>Bacteroidota</taxon>
        <taxon>Cytophagia</taxon>
        <taxon>Cytophagales</taxon>
        <taxon>Cyclobacteriaceae</taxon>
        <taxon>Algoriphagus</taxon>
    </lineage>
</organism>
<evidence type="ECO:0000313" key="3">
    <source>
        <dbReference type="Proteomes" id="UP000198756"/>
    </source>
</evidence>
<feature type="transmembrane region" description="Helical" evidence="1">
    <location>
        <begin position="42"/>
        <end position="61"/>
    </location>
</feature>
<dbReference type="OrthoDB" id="9811293at2"/>
<keyword evidence="1" id="KW-1133">Transmembrane helix</keyword>
<dbReference type="InterPro" id="IPR007354">
    <property type="entry name" value="CruF-like"/>
</dbReference>
<evidence type="ECO:0000256" key="1">
    <source>
        <dbReference type="SAM" id="Phobius"/>
    </source>
</evidence>
<feature type="transmembrane region" description="Helical" evidence="1">
    <location>
        <begin position="201"/>
        <end position="219"/>
    </location>
</feature>
<dbReference type="STRING" id="279824.SAMN03080617_02973"/>
<dbReference type="PANTHER" id="PTHR39419">
    <property type="entry name" value="SLL0814 PROTEIN"/>
    <property type="match status" value="1"/>
</dbReference>
<dbReference type="PANTHER" id="PTHR39419:SF1">
    <property type="entry name" value="SLL0814 PROTEIN"/>
    <property type="match status" value="1"/>
</dbReference>